<comment type="cofactor">
    <cofactor evidence="1">
        <name>Zn(2+)</name>
        <dbReference type="ChEBI" id="CHEBI:29105"/>
    </cofactor>
</comment>
<sequence length="1151" mass="127769">MAKKYSWNPIAFVPAQVTIIASAVYTALFTLLLWNHWTVPAAPSDPVPVKGINQTQAWLDLDFITDGFHPFGSRRNDVVEQYLSRRVEAILKSNGVGYDVVGGSQNDTRLAEKAKAGNVTVWTHDTANTTFPEDWRHLPWTIYTESSNIVVYIKGKRDSDWDWQSGEKYKGHGGVLMNAHYDSVSTGYGATDNGVGVATVLQLILYFTREDNQPDHSIVALFNNAEENGLYGAHNYLMHPMASFTHTFLNLEGAGAGGKATLFRSTDAEITKFYASAPNPYGSVISADGWKQGFIRSGTDYSIFTESLGMRGLDVAFFAPRARYHTNQDSARETNPDSLWHMLSTSLETMKALASYDGGEFDGSVDREGKLDLESGSTGVWFDLFGRVFAVMSLNTLFAISVTLLVAGPILLILLEILLVRNDKWYLFSRKQYLKSSDDDDAVHISGLRGFFRFPIAFVVASAAVMALAFLQTKINPFIVYSSEYVVWAELLTAWFAVAWFILAGGDRIRPTALQRMFCLIWLYIVSWIALVAATVGENNFGLGSGYLIVVYNAAVFGAVLISYLELFVLPSKAKYAEHVLDAVDETRSRPGSQSSRTLLAQSDRASSIRGPAVEDDETTESTSLLRGRDTRHQGTFTHHGKRRQPEEEGLEDSDDPFLIKAYGDEQAWSSSLPQWTWILQFLILAPINIILVGQMALLLTSALHQTPADGNAVLPIYLIIAGLAILLLLPLTPFLHRFKYQVPTLLLLVFIGCLVYNLVAFPFSREARMKHYFIQTIDLDSGKTNVTLAGLDGYVQDIIAELPSAAGKPLHYSDNHQYSRNGLQSCSWSGLAPRVVPEQPALAPFSNKTRKHGPQDWLDYNVTFTNNSAAFSIRGRNTKMCRLVLDTPVIGVEIEDAATDPRASPVAENGSSQVRLYSRTWDKTYHVNVTWDEGVMAKGQAGRVACSWTESEHGEVPALDEIRRFAPFWSAVTKAGDGLVEGYKRFELEIARRKVDSILPENRGQSSWGFEKDKPFSDDKDREQFVHAVVAVITNNGKISLQNYKFRLLFSRRDNDRLVARIVAELDGVIRAKVEPEEDGNDQAEAFDALRKHVETKLEKILRDVPSDGTHAEVVAGPSRMSAIGGGRAIAPSEAPPAYEGDVKRKPLLR</sequence>
<feature type="transmembrane region" description="Helical" evidence="17">
    <location>
        <begin position="517"/>
        <end position="537"/>
    </location>
</feature>
<accession>A0A4U0UYU0</accession>
<keyword evidence="7 17" id="KW-0812">Transmembrane</keyword>
<feature type="transmembrane region" description="Helical" evidence="17">
    <location>
        <begin position="678"/>
        <end position="701"/>
    </location>
</feature>
<dbReference type="PANTHER" id="PTHR12147">
    <property type="entry name" value="METALLOPEPTIDASE M28 FAMILY MEMBER"/>
    <property type="match status" value="1"/>
</dbReference>
<dbReference type="Gene3D" id="3.40.630.10">
    <property type="entry name" value="Zn peptidases"/>
    <property type="match status" value="1"/>
</dbReference>
<feature type="region of interest" description="Disordered" evidence="16">
    <location>
        <begin position="587"/>
        <end position="654"/>
    </location>
</feature>
<feature type="transmembrane region" description="Helical" evidence="17">
    <location>
        <begin position="397"/>
        <end position="420"/>
    </location>
</feature>
<gene>
    <name evidence="21" type="ORF">B0A54_09384</name>
</gene>
<keyword evidence="11 17" id="KW-1133">Transmembrane helix</keyword>
<evidence type="ECO:0000256" key="11">
    <source>
        <dbReference type="ARBA" id="ARBA00022989"/>
    </source>
</evidence>
<evidence type="ECO:0000259" key="20">
    <source>
        <dbReference type="Pfam" id="PF22251"/>
    </source>
</evidence>
<feature type="transmembrane region" description="Helical" evidence="17">
    <location>
        <begin position="549"/>
        <end position="570"/>
    </location>
</feature>
<evidence type="ECO:0000259" key="18">
    <source>
        <dbReference type="Pfam" id="PF04389"/>
    </source>
</evidence>
<organism evidence="21 22">
    <name type="scientific">Friedmanniomyces endolithicus</name>
    <dbReference type="NCBI Taxonomy" id="329885"/>
    <lineage>
        <taxon>Eukaryota</taxon>
        <taxon>Fungi</taxon>
        <taxon>Dikarya</taxon>
        <taxon>Ascomycota</taxon>
        <taxon>Pezizomycotina</taxon>
        <taxon>Dothideomycetes</taxon>
        <taxon>Dothideomycetidae</taxon>
        <taxon>Mycosphaerellales</taxon>
        <taxon>Teratosphaeriaceae</taxon>
        <taxon>Friedmanniomyces</taxon>
    </lineage>
</organism>
<dbReference type="STRING" id="329885.A0A4U0UYU0"/>
<reference evidence="21 22" key="1">
    <citation type="submission" date="2017-03" db="EMBL/GenBank/DDBJ databases">
        <title>Genomes of endolithic fungi from Antarctica.</title>
        <authorList>
            <person name="Coleine C."/>
            <person name="Masonjones S."/>
            <person name="Stajich J.E."/>
        </authorList>
    </citation>
    <scope>NUCLEOTIDE SEQUENCE [LARGE SCALE GENOMIC DNA]</scope>
    <source>
        <strain evidence="21 22">CCFEE 5311</strain>
    </source>
</reference>
<evidence type="ECO:0000256" key="4">
    <source>
        <dbReference type="ARBA" id="ARBA00010918"/>
    </source>
</evidence>
<evidence type="ECO:0000256" key="10">
    <source>
        <dbReference type="ARBA" id="ARBA00022833"/>
    </source>
</evidence>
<evidence type="ECO:0000313" key="22">
    <source>
        <dbReference type="Proteomes" id="UP000310066"/>
    </source>
</evidence>
<feature type="domain" description="Vacuolar membrane protease transmembrane" evidence="20">
    <location>
        <begin position="452"/>
        <end position="742"/>
    </location>
</feature>
<name>A0A4U0UYU0_9PEZI</name>
<keyword evidence="10 15" id="KW-0862">Zinc</keyword>
<keyword evidence="14" id="KW-0325">Glycoprotein</keyword>
<feature type="transmembrane region" description="Helical" evidence="17">
    <location>
        <begin position="713"/>
        <end position="733"/>
    </location>
</feature>
<dbReference type="CDD" id="cd03875">
    <property type="entry name" value="M28_Fxna_like"/>
    <property type="match status" value="1"/>
</dbReference>
<dbReference type="GO" id="GO:0006508">
    <property type="term" value="P:proteolysis"/>
    <property type="evidence" value="ECO:0007669"/>
    <property type="project" value="UniProtKB-KW"/>
</dbReference>
<dbReference type="Proteomes" id="UP000310066">
    <property type="component" value="Unassembled WGS sequence"/>
</dbReference>
<evidence type="ECO:0000256" key="16">
    <source>
        <dbReference type="SAM" id="MobiDB-lite"/>
    </source>
</evidence>
<feature type="domain" description="Vacuolar membrane protease C-terminal" evidence="19">
    <location>
        <begin position="770"/>
        <end position="982"/>
    </location>
</feature>
<comment type="caution">
    <text evidence="21">The sequence shown here is derived from an EMBL/GenBank/DDBJ whole genome shotgun (WGS) entry which is preliminary data.</text>
</comment>
<evidence type="ECO:0000256" key="13">
    <source>
        <dbReference type="ARBA" id="ARBA00023136"/>
    </source>
</evidence>
<evidence type="ECO:0000256" key="7">
    <source>
        <dbReference type="ARBA" id="ARBA00022692"/>
    </source>
</evidence>
<comment type="function">
    <text evidence="2">May be involved in vacuolar sorting and osmoregulation.</text>
</comment>
<dbReference type="OrthoDB" id="76293at2759"/>
<feature type="transmembrane region" description="Helical" evidence="17">
    <location>
        <begin position="485"/>
        <end position="505"/>
    </location>
</feature>
<keyword evidence="12" id="KW-0482">Metalloprotease</keyword>
<dbReference type="InterPro" id="IPR048024">
    <property type="entry name" value="Fxna-like_M28_dom"/>
</dbReference>
<dbReference type="GO" id="GO:0046872">
    <property type="term" value="F:metal ion binding"/>
    <property type="evidence" value="ECO:0007669"/>
    <property type="project" value="UniProtKB-KW"/>
</dbReference>
<dbReference type="Pfam" id="PF04389">
    <property type="entry name" value="Peptidase_M28"/>
    <property type="match status" value="1"/>
</dbReference>
<comment type="similarity">
    <text evidence="4 15">Belongs to the peptidase M28 family.</text>
</comment>
<evidence type="ECO:0000256" key="6">
    <source>
        <dbReference type="ARBA" id="ARBA00022670"/>
    </source>
</evidence>
<evidence type="ECO:0000256" key="12">
    <source>
        <dbReference type="ARBA" id="ARBA00023049"/>
    </source>
</evidence>
<dbReference type="PANTHER" id="PTHR12147:SF58">
    <property type="entry name" value="VACUOLAR MEMBRANE PROTEASE"/>
    <property type="match status" value="1"/>
</dbReference>
<evidence type="ECO:0000256" key="9">
    <source>
        <dbReference type="ARBA" id="ARBA00022801"/>
    </source>
</evidence>
<dbReference type="InterPro" id="IPR045175">
    <property type="entry name" value="M28_fam"/>
</dbReference>
<dbReference type="FunFam" id="3.40.630.10:FF:000057">
    <property type="entry name" value="Vacuolar membrane protease"/>
    <property type="match status" value="1"/>
</dbReference>
<comment type="subcellular location">
    <subcellularLocation>
        <location evidence="3">Vacuole membrane</location>
        <topology evidence="3">Multi-pass membrane protein</topology>
    </subcellularLocation>
</comment>
<dbReference type="InterPro" id="IPR053975">
    <property type="entry name" value="PFF1_C"/>
</dbReference>
<keyword evidence="9 15" id="KW-0378">Hydrolase</keyword>
<evidence type="ECO:0000256" key="17">
    <source>
        <dbReference type="SAM" id="Phobius"/>
    </source>
</evidence>
<dbReference type="Pfam" id="PF22250">
    <property type="entry name" value="PFF1_C"/>
    <property type="match status" value="1"/>
</dbReference>
<evidence type="ECO:0000256" key="14">
    <source>
        <dbReference type="ARBA" id="ARBA00023180"/>
    </source>
</evidence>
<feature type="transmembrane region" description="Helical" evidence="17">
    <location>
        <begin position="745"/>
        <end position="764"/>
    </location>
</feature>
<keyword evidence="5" id="KW-0926">Vacuole</keyword>
<evidence type="ECO:0000256" key="1">
    <source>
        <dbReference type="ARBA" id="ARBA00001947"/>
    </source>
</evidence>
<proteinExistence type="inferred from homology"/>
<evidence type="ECO:0000256" key="3">
    <source>
        <dbReference type="ARBA" id="ARBA00004128"/>
    </source>
</evidence>
<dbReference type="GO" id="GO:0008235">
    <property type="term" value="F:metalloexopeptidase activity"/>
    <property type="evidence" value="ECO:0007669"/>
    <property type="project" value="InterPro"/>
</dbReference>
<dbReference type="AlphaFoldDB" id="A0A4U0UYU0"/>
<evidence type="ECO:0000256" key="15">
    <source>
        <dbReference type="RuleBase" id="RU361240"/>
    </source>
</evidence>
<dbReference type="EC" id="3.4.-.-" evidence="15"/>
<protein>
    <recommendedName>
        <fullName evidence="15">Peptide hydrolase</fullName>
        <ecNumber evidence="15">3.4.-.-</ecNumber>
    </recommendedName>
</protein>
<feature type="transmembrane region" description="Helical" evidence="17">
    <location>
        <begin position="12"/>
        <end position="34"/>
    </location>
</feature>
<dbReference type="InterPro" id="IPR053976">
    <property type="entry name" value="PFF1_TM"/>
</dbReference>
<dbReference type="SUPFAM" id="SSF53187">
    <property type="entry name" value="Zn-dependent exopeptidases"/>
    <property type="match status" value="1"/>
</dbReference>
<evidence type="ECO:0000256" key="8">
    <source>
        <dbReference type="ARBA" id="ARBA00022723"/>
    </source>
</evidence>
<dbReference type="GO" id="GO:0005774">
    <property type="term" value="C:vacuolar membrane"/>
    <property type="evidence" value="ECO:0007669"/>
    <property type="project" value="UniProtKB-SubCell"/>
</dbReference>
<feature type="region of interest" description="Disordered" evidence="16">
    <location>
        <begin position="1126"/>
        <end position="1151"/>
    </location>
</feature>
<feature type="domain" description="Peptidase M28" evidence="18">
    <location>
        <begin position="172"/>
        <end position="349"/>
    </location>
</feature>
<dbReference type="Pfam" id="PF22251">
    <property type="entry name" value="PFF1_TM"/>
    <property type="match status" value="1"/>
</dbReference>
<evidence type="ECO:0000313" key="21">
    <source>
        <dbReference type="EMBL" id="TKA40435.1"/>
    </source>
</evidence>
<feature type="compositionally biased region" description="Basic and acidic residues" evidence="16">
    <location>
        <begin position="1142"/>
        <end position="1151"/>
    </location>
</feature>
<evidence type="ECO:0000256" key="2">
    <source>
        <dbReference type="ARBA" id="ARBA00003273"/>
    </source>
</evidence>
<keyword evidence="6 15" id="KW-0645">Protease</keyword>
<dbReference type="EMBL" id="NAJP01000033">
    <property type="protein sequence ID" value="TKA40435.1"/>
    <property type="molecule type" value="Genomic_DNA"/>
</dbReference>
<keyword evidence="13 17" id="KW-0472">Membrane</keyword>
<evidence type="ECO:0000259" key="19">
    <source>
        <dbReference type="Pfam" id="PF22250"/>
    </source>
</evidence>
<dbReference type="InterPro" id="IPR007484">
    <property type="entry name" value="Peptidase_M28"/>
</dbReference>
<evidence type="ECO:0000256" key="5">
    <source>
        <dbReference type="ARBA" id="ARBA00022554"/>
    </source>
</evidence>
<feature type="transmembrane region" description="Helical" evidence="17">
    <location>
        <begin position="454"/>
        <end position="473"/>
    </location>
</feature>
<keyword evidence="8 15" id="KW-0479">Metal-binding</keyword>
<feature type="compositionally biased region" description="Polar residues" evidence="16">
    <location>
        <begin position="590"/>
        <end position="606"/>
    </location>
</feature>